<evidence type="ECO:0000259" key="5">
    <source>
        <dbReference type="Pfam" id="PF00501"/>
    </source>
</evidence>
<dbReference type="PROSITE" id="PS00455">
    <property type="entry name" value="AMP_BINDING"/>
    <property type="match status" value="1"/>
</dbReference>
<name>A0A381VXF6_9ZZZZ</name>
<protein>
    <recommendedName>
        <fullName evidence="8">4-coumarate--CoA ligase family protein</fullName>
    </recommendedName>
</protein>
<comment type="similarity">
    <text evidence="1">Belongs to the ATP-dependent AMP-binding enzyme family.</text>
</comment>
<evidence type="ECO:0000256" key="1">
    <source>
        <dbReference type="ARBA" id="ARBA00006432"/>
    </source>
</evidence>
<dbReference type="Pfam" id="PF00501">
    <property type="entry name" value="AMP-binding"/>
    <property type="match status" value="1"/>
</dbReference>
<dbReference type="EMBL" id="UINC01009908">
    <property type="protein sequence ID" value="SVA44293.1"/>
    <property type="molecule type" value="Genomic_DNA"/>
</dbReference>
<sequence length="521" mass="56020">VVIPDESVTEYVLTRAAHLRDKVALIDGTNGATISFRQLAQGIKRVAHGLVSRGFAKGDVLAIYSPNTPTYPIAFHGVAHAGGVVTTVNPTYLVSDLASQLRDSGARFIITAGPFTNNALQAAEEVGGIDEIFSFDGSPGTTPFSELMETEELSTGANIDPDKDLLALPYSSGTTGISKGVMLTHRNLVANMAQLNGCEELCRPLTERDTLIAVLPFFHIYGLTVIMNYALSKGASTVVLPRFDLEQFLAAIQEYGVTFAHLVPPILVALAKHPLVDAYDLTSLEGINSGAAPLGRELAEAVEKRLGCVVAQGYGLTETSPVTHVAPNREQGQTPHASVGPVLPNTQVAIVDISTEQRLGAGERGELWIRGPQVMQGYLGQPEATGATIDEEGWLHTGDIAYVDESGHCYIVDRMKELIKFKGFQVAPAELEALLLSHSHITDAAVVRSPDQEAGEIPKAFVVSDGSLSEEDVMSFVNERVSPHKKIRRVEFIDQIPKSPAGKILRRILIEREAQGTEQTS</sequence>
<evidence type="ECO:0000313" key="7">
    <source>
        <dbReference type="EMBL" id="SVA44293.1"/>
    </source>
</evidence>
<dbReference type="InterPro" id="IPR042099">
    <property type="entry name" value="ANL_N_sf"/>
</dbReference>
<keyword evidence="3" id="KW-0547">Nucleotide-binding</keyword>
<gene>
    <name evidence="7" type="ORF">METZ01_LOCUS97147</name>
</gene>
<dbReference type="GO" id="GO:0016405">
    <property type="term" value="F:CoA-ligase activity"/>
    <property type="evidence" value="ECO:0007669"/>
    <property type="project" value="TreeGrafter"/>
</dbReference>
<dbReference type="CDD" id="cd05904">
    <property type="entry name" value="4CL"/>
    <property type="match status" value="1"/>
</dbReference>
<evidence type="ECO:0000256" key="4">
    <source>
        <dbReference type="ARBA" id="ARBA00022840"/>
    </source>
</evidence>
<dbReference type="InterPro" id="IPR045851">
    <property type="entry name" value="AMP-bd_C_sf"/>
</dbReference>
<feature type="non-terminal residue" evidence="7">
    <location>
        <position position="1"/>
    </location>
</feature>
<organism evidence="7">
    <name type="scientific">marine metagenome</name>
    <dbReference type="NCBI Taxonomy" id="408172"/>
    <lineage>
        <taxon>unclassified sequences</taxon>
        <taxon>metagenomes</taxon>
        <taxon>ecological metagenomes</taxon>
    </lineage>
</organism>
<dbReference type="PANTHER" id="PTHR24096">
    <property type="entry name" value="LONG-CHAIN-FATTY-ACID--COA LIGASE"/>
    <property type="match status" value="1"/>
</dbReference>
<dbReference type="AlphaFoldDB" id="A0A381VXF6"/>
<dbReference type="Pfam" id="PF13193">
    <property type="entry name" value="AMP-binding_C"/>
    <property type="match status" value="1"/>
</dbReference>
<evidence type="ECO:0000256" key="2">
    <source>
        <dbReference type="ARBA" id="ARBA00022598"/>
    </source>
</evidence>
<keyword evidence="2" id="KW-0436">Ligase</keyword>
<evidence type="ECO:0000259" key="6">
    <source>
        <dbReference type="Pfam" id="PF13193"/>
    </source>
</evidence>
<dbReference type="FunFam" id="3.30.300.30:FF:000007">
    <property type="entry name" value="4-coumarate--CoA ligase 2"/>
    <property type="match status" value="1"/>
</dbReference>
<feature type="domain" description="AMP-binding enzyme C-terminal" evidence="6">
    <location>
        <begin position="430"/>
        <end position="503"/>
    </location>
</feature>
<dbReference type="InterPro" id="IPR025110">
    <property type="entry name" value="AMP-bd_C"/>
</dbReference>
<keyword evidence="4" id="KW-0067">ATP-binding</keyword>
<dbReference type="GO" id="GO:0005524">
    <property type="term" value="F:ATP binding"/>
    <property type="evidence" value="ECO:0007669"/>
    <property type="project" value="UniProtKB-KW"/>
</dbReference>
<dbReference type="InterPro" id="IPR020845">
    <property type="entry name" value="AMP-binding_CS"/>
</dbReference>
<dbReference type="PANTHER" id="PTHR24096:SF149">
    <property type="entry name" value="AMP-BINDING DOMAIN-CONTAINING PROTEIN-RELATED"/>
    <property type="match status" value="1"/>
</dbReference>
<dbReference type="Gene3D" id="3.40.50.12780">
    <property type="entry name" value="N-terminal domain of ligase-like"/>
    <property type="match status" value="1"/>
</dbReference>
<dbReference type="InterPro" id="IPR000873">
    <property type="entry name" value="AMP-dep_synth/lig_dom"/>
</dbReference>
<accession>A0A381VXF6</accession>
<dbReference type="FunFam" id="3.40.50.12780:FF:000003">
    <property type="entry name" value="Long-chain-fatty-acid--CoA ligase FadD"/>
    <property type="match status" value="1"/>
</dbReference>
<feature type="domain" description="AMP-dependent synthetase/ligase" evidence="5">
    <location>
        <begin position="15"/>
        <end position="379"/>
    </location>
</feature>
<dbReference type="SUPFAM" id="SSF56801">
    <property type="entry name" value="Acetyl-CoA synthetase-like"/>
    <property type="match status" value="1"/>
</dbReference>
<evidence type="ECO:0000256" key="3">
    <source>
        <dbReference type="ARBA" id="ARBA00022741"/>
    </source>
</evidence>
<evidence type="ECO:0008006" key="8">
    <source>
        <dbReference type="Google" id="ProtNLM"/>
    </source>
</evidence>
<dbReference type="Gene3D" id="3.30.300.30">
    <property type="match status" value="1"/>
</dbReference>
<reference evidence="7" key="1">
    <citation type="submission" date="2018-05" db="EMBL/GenBank/DDBJ databases">
        <authorList>
            <person name="Lanie J.A."/>
            <person name="Ng W.-L."/>
            <person name="Kazmierczak K.M."/>
            <person name="Andrzejewski T.M."/>
            <person name="Davidsen T.M."/>
            <person name="Wayne K.J."/>
            <person name="Tettelin H."/>
            <person name="Glass J.I."/>
            <person name="Rusch D."/>
            <person name="Podicherti R."/>
            <person name="Tsui H.-C.T."/>
            <person name="Winkler M.E."/>
        </authorList>
    </citation>
    <scope>NUCLEOTIDE SEQUENCE</scope>
</reference>
<proteinExistence type="inferred from homology"/>